<dbReference type="InterPro" id="IPR013486">
    <property type="entry name" value="SpoIID/LytB"/>
</dbReference>
<evidence type="ECO:0000259" key="1">
    <source>
        <dbReference type="Pfam" id="PF08486"/>
    </source>
</evidence>
<dbReference type="InterPro" id="IPR051922">
    <property type="entry name" value="Bact_Sporulation_Assoc"/>
</dbReference>
<sequence>MAISLFPQSHGLVVNASGTECSAAISSSTIIQYFRYASSISYINISMVKKGLRLKAEDIVLLILPLALLLLFLIRPKAPDTEKHPDLPETERRGPEITLTVYNPGKSLITEEKLEDYLVGVVAAEMPPSFELEALKAQAVAARTYALGRVEGYYGSTESHFGADICTDPGHCQAWISRERFLEVYGSEEDWDKIEQAVEETRNVVVTYGGILINPLYHSNSGGITEDAQEVWAISESVPYLQSVTGPDESSYPDYEKIQLYSWDEIVKKVKTRYPQAKFPEKVDMAIEAYTVSGRVDTIRIGSVSIPGTEFRELFGLRSTNISLNFPSPESVEITTIGYGHGVGMSQCGADALAREGYSYEDILKHYYLGVEVEEIMQ</sequence>
<dbReference type="RefSeq" id="WP_188118365.1">
    <property type="nucleotide sequence ID" value="NZ_FQZP01000008.1"/>
</dbReference>
<dbReference type="GO" id="GO:0030435">
    <property type="term" value="P:sporulation resulting in formation of a cellular spore"/>
    <property type="evidence" value="ECO:0007669"/>
    <property type="project" value="InterPro"/>
</dbReference>
<evidence type="ECO:0000313" key="2">
    <source>
        <dbReference type="EMBL" id="SHI75338.1"/>
    </source>
</evidence>
<protein>
    <submittedName>
        <fullName evidence="2">Stage II sporulation protein D</fullName>
    </submittedName>
</protein>
<dbReference type="Pfam" id="PF08486">
    <property type="entry name" value="SpoIID"/>
    <property type="match status" value="1"/>
</dbReference>
<dbReference type="AlphaFoldDB" id="A0A1M6DQT5"/>
<dbReference type="NCBIfam" id="TIGR02870">
    <property type="entry name" value="spore_II_D"/>
    <property type="match status" value="1"/>
</dbReference>
<organism evidence="2 3">
    <name type="scientific">Thermoclostridium caenicola</name>
    <dbReference type="NCBI Taxonomy" id="659425"/>
    <lineage>
        <taxon>Bacteria</taxon>
        <taxon>Bacillati</taxon>
        <taxon>Bacillota</taxon>
        <taxon>Clostridia</taxon>
        <taxon>Eubacteriales</taxon>
        <taxon>Oscillospiraceae</taxon>
        <taxon>Thermoclostridium</taxon>
    </lineage>
</organism>
<dbReference type="NCBIfam" id="TIGR02669">
    <property type="entry name" value="SpoIID_LytB"/>
    <property type="match status" value="1"/>
</dbReference>
<dbReference type="GO" id="GO:0030288">
    <property type="term" value="C:outer membrane-bounded periplasmic space"/>
    <property type="evidence" value="ECO:0007669"/>
    <property type="project" value="TreeGrafter"/>
</dbReference>
<dbReference type="Proteomes" id="UP000324781">
    <property type="component" value="Unassembled WGS sequence"/>
</dbReference>
<proteinExistence type="predicted"/>
<accession>A0A1M6DQT5</accession>
<evidence type="ECO:0000313" key="3">
    <source>
        <dbReference type="Proteomes" id="UP000324781"/>
    </source>
</evidence>
<gene>
    <name evidence="2" type="ORF">SAMN05444373_100861</name>
</gene>
<dbReference type="InterPro" id="IPR013693">
    <property type="entry name" value="SpoIID/LytB_N"/>
</dbReference>
<dbReference type="PANTHER" id="PTHR30032:SF4">
    <property type="entry name" value="AMIDASE ENHANCER"/>
    <property type="match status" value="1"/>
</dbReference>
<feature type="domain" description="Sporulation stage II protein D amidase enhancer LytB N-terminal" evidence="1">
    <location>
        <begin position="107"/>
        <end position="208"/>
    </location>
</feature>
<dbReference type="EMBL" id="FQZP01000008">
    <property type="protein sequence ID" value="SHI75338.1"/>
    <property type="molecule type" value="Genomic_DNA"/>
</dbReference>
<dbReference type="InterPro" id="IPR014225">
    <property type="entry name" value="Spore_II_D_firmicutes"/>
</dbReference>
<keyword evidence="3" id="KW-1185">Reference proteome</keyword>
<reference evidence="2 3" key="1">
    <citation type="submission" date="2016-11" db="EMBL/GenBank/DDBJ databases">
        <authorList>
            <person name="Varghese N."/>
            <person name="Submissions S."/>
        </authorList>
    </citation>
    <scope>NUCLEOTIDE SEQUENCE [LARGE SCALE GENOMIC DNA]</scope>
    <source>
        <strain evidence="2 3">DSM 19027</strain>
    </source>
</reference>
<dbReference type="PANTHER" id="PTHR30032">
    <property type="entry name" value="N-ACETYLMURAMOYL-L-ALANINE AMIDASE-RELATED"/>
    <property type="match status" value="1"/>
</dbReference>
<name>A0A1M6DQT5_9FIRM</name>